<dbReference type="GeneID" id="17359439"/>
<dbReference type="InterPro" id="IPR050608">
    <property type="entry name" value="NmrA-type/Isoflavone_red_sf"/>
</dbReference>
<dbReference type="RefSeq" id="XP_005852134.1">
    <property type="nucleotide sequence ID" value="XM_005852072.1"/>
</dbReference>
<sequence length="295" mass="31701">MTVVLVAGVAGGLGHRTALACTRLPGTTVRGLDRSLSPSDPETQKVLEALKAAGVDLMEGDLLQPGTLGPAVAGVDVVVSCVMGDEAAMVDGQASLLNAAKAAGFVASTFSVNVFALDRDQDSAVCSMALQFADILKDSGMPHLHINVGITTECFWGVMGLYCHEDGTLRYYGSPDQKLDVTTSQDTLSINDVAAAYKEVYGKELPSKCLGSIDDLAEELSRRMQADPSAWQICVPLMYQRVVFDGSAKLQHVANDRYPDVHPTDMRSFLRQHPDLAAVAWWPDGTPLPPEFYRK</sequence>
<dbReference type="PANTHER" id="PTHR43349">
    <property type="entry name" value="PINORESINOL REDUCTASE-RELATED"/>
    <property type="match status" value="1"/>
</dbReference>
<dbReference type="InParanoid" id="E1Z2P3"/>
<dbReference type="Pfam" id="PF05368">
    <property type="entry name" value="NmrA"/>
    <property type="match status" value="1"/>
</dbReference>
<evidence type="ECO:0000313" key="3">
    <source>
        <dbReference type="Proteomes" id="UP000008141"/>
    </source>
</evidence>
<dbReference type="EMBL" id="GL433835">
    <property type="protein sequence ID" value="EFN60032.1"/>
    <property type="molecule type" value="Genomic_DNA"/>
</dbReference>
<proteinExistence type="predicted"/>
<reference evidence="2 3" key="1">
    <citation type="journal article" date="2010" name="Plant Cell">
        <title>The Chlorella variabilis NC64A genome reveals adaptation to photosymbiosis, coevolution with viruses, and cryptic sex.</title>
        <authorList>
            <person name="Blanc G."/>
            <person name="Duncan G."/>
            <person name="Agarkova I."/>
            <person name="Borodovsky M."/>
            <person name="Gurnon J."/>
            <person name="Kuo A."/>
            <person name="Lindquist E."/>
            <person name="Lucas S."/>
            <person name="Pangilinan J."/>
            <person name="Polle J."/>
            <person name="Salamov A."/>
            <person name="Terry A."/>
            <person name="Yamada T."/>
            <person name="Dunigan D.D."/>
            <person name="Grigoriev I.V."/>
            <person name="Claverie J.M."/>
            <person name="Van Etten J.L."/>
        </authorList>
    </citation>
    <scope>NUCLEOTIDE SEQUENCE [LARGE SCALE GENOMIC DNA]</scope>
    <source>
        <strain evidence="2 3">NC64A</strain>
    </source>
</reference>
<dbReference type="InterPro" id="IPR036291">
    <property type="entry name" value="NAD(P)-bd_dom_sf"/>
</dbReference>
<gene>
    <name evidence="2" type="ORF">CHLNCDRAFT_133245</name>
</gene>
<dbReference type="FunCoup" id="E1Z2P3">
    <property type="interactions" value="288"/>
</dbReference>
<evidence type="ECO:0000259" key="1">
    <source>
        <dbReference type="Pfam" id="PF05368"/>
    </source>
</evidence>
<dbReference type="SUPFAM" id="SSF51735">
    <property type="entry name" value="NAD(P)-binding Rossmann-fold domains"/>
    <property type="match status" value="1"/>
</dbReference>
<dbReference type="Gene3D" id="3.40.50.720">
    <property type="entry name" value="NAD(P)-binding Rossmann-like Domain"/>
    <property type="match status" value="1"/>
</dbReference>
<dbReference type="AlphaFoldDB" id="E1Z2P3"/>
<keyword evidence="3" id="KW-1185">Reference proteome</keyword>
<dbReference type="Proteomes" id="UP000008141">
    <property type="component" value="Unassembled WGS sequence"/>
</dbReference>
<organism evidence="3">
    <name type="scientific">Chlorella variabilis</name>
    <name type="common">Green alga</name>
    <dbReference type="NCBI Taxonomy" id="554065"/>
    <lineage>
        <taxon>Eukaryota</taxon>
        <taxon>Viridiplantae</taxon>
        <taxon>Chlorophyta</taxon>
        <taxon>core chlorophytes</taxon>
        <taxon>Trebouxiophyceae</taxon>
        <taxon>Chlorellales</taxon>
        <taxon>Chlorellaceae</taxon>
        <taxon>Chlorella clade</taxon>
        <taxon>Chlorella</taxon>
    </lineage>
</organism>
<dbReference type="KEGG" id="cvr:CHLNCDRAFT_133245"/>
<dbReference type="OrthoDB" id="419598at2759"/>
<feature type="domain" description="NmrA-like" evidence="1">
    <location>
        <begin position="3"/>
        <end position="109"/>
    </location>
</feature>
<dbReference type="PANTHER" id="PTHR43349:SF93">
    <property type="entry name" value="ISOFLAVONE REDUCTASE HOMOLOG P3-RELATED"/>
    <property type="match status" value="1"/>
</dbReference>
<evidence type="ECO:0000313" key="2">
    <source>
        <dbReference type="EMBL" id="EFN60032.1"/>
    </source>
</evidence>
<accession>E1Z2P3</accession>
<name>E1Z2P3_CHLVA</name>
<dbReference type="eggNOG" id="ENOG502RVHR">
    <property type="taxonomic scope" value="Eukaryota"/>
</dbReference>
<protein>
    <recommendedName>
        <fullName evidence="1">NmrA-like domain-containing protein</fullName>
    </recommendedName>
</protein>
<dbReference type="InterPro" id="IPR008030">
    <property type="entry name" value="NmrA-like"/>
</dbReference>
<dbReference type="STRING" id="554065.E1Z2P3"/>